<organism evidence="1 2">
    <name type="scientific">Allacma fusca</name>
    <dbReference type="NCBI Taxonomy" id="39272"/>
    <lineage>
        <taxon>Eukaryota</taxon>
        <taxon>Metazoa</taxon>
        <taxon>Ecdysozoa</taxon>
        <taxon>Arthropoda</taxon>
        <taxon>Hexapoda</taxon>
        <taxon>Collembola</taxon>
        <taxon>Symphypleona</taxon>
        <taxon>Sminthuridae</taxon>
        <taxon>Allacma</taxon>
    </lineage>
</organism>
<keyword evidence="2" id="KW-1185">Reference proteome</keyword>
<name>A0A8J2NRJ0_9HEXA</name>
<sequence>AGGQEKAVDDWIRR</sequence>
<evidence type="ECO:0000313" key="1">
    <source>
        <dbReference type="EMBL" id="CAG7714165.1"/>
    </source>
</evidence>
<accession>A0A8J2NRJ0</accession>
<evidence type="ECO:0000313" key="2">
    <source>
        <dbReference type="Proteomes" id="UP000708208"/>
    </source>
</evidence>
<feature type="non-terminal residue" evidence="1">
    <location>
        <position position="1"/>
    </location>
</feature>
<protein>
    <submittedName>
        <fullName evidence="1">Uncharacterized protein</fullName>
    </submittedName>
</protein>
<reference evidence="1" key="1">
    <citation type="submission" date="2021-06" db="EMBL/GenBank/DDBJ databases">
        <authorList>
            <person name="Hodson N. C."/>
            <person name="Mongue J. A."/>
            <person name="Jaron S. K."/>
        </authorList>
    </citation>
    <scope>NUCLEOTIDE SEQUENCE</scope>
</reference>
<comment type="caution">
    <text evidence="1">The sequence shown here is derived from an EMBL/GenBank/DDBJ whole genome shotgun (WGS) entry which is preliminary data.</text>
</comment>
<proteinExistence type="predicted"/>
<dbReference type="EMBL" id="CAJVCH010033744">
    <property type="protein sequence ID" value="CAG7714165.1"/>
    <property type="molecule type" value="Genomic_DNA"/>
</dbReference>
<gene>
    <name evidence="1" type="ORF">AFUS01_LOCUS5314</name>
</gene>
<dbReference type="Proteomes" id="UP000708208">
    <property type="component" value="Unassembled WGS sequence"/>
</dbReference>